<protein>
    <submittedName>
        <fullName evidence="4">Ubiquitin-ligase</fullName>
    </submittedName>
</protein>
<evidence type="ECO:0000259" key="3">
    <source>
        <dbReference type="PROSITE" id="PS50127"/>
    </source>
</evidence>
<dbReference type="InterPro" id="IPR016135">
    <property type="entry name" value="UBQ-conjugating_enzyme/RWD"/>
</dbReference>
<dbReference type="Proteomes" id="UP000785200">
    <property type="component" value="Unassembled WGS sequence"/>
</dbReference>
<dbReference type="Gene3D" id="3.10.110.10">
    <property type="entry name" value="Ubiquitin Conjugating Enzyme"/>
    <property type="match status" value="1"/>
</dbReference>
<dbReference type="OrthoDB" id="109543at2759"/>
<feature type="region of interest" description="Disordered" evidence="2">
    <location>
        <begin position="228"/>
        <end position="266"/>
    </location>
</feature>
<dbReference type="PROSITE" id="PS50127">
    <property type="entry name" value="UBC_2"/>
    <property type="match status" value="1"/>
</dbReference>
<feature type="domain" description="UBC core" evidence="3">
    <location>
        <begin position="4"/>
        <end position="152"/>
    </location>
</feature>
<dbReference type="InterPro" id="IPR000608">
    <property type="entry name" value="UBC"/>
</dbReference>
<evidence type="ECO:0000313" key="4">
    <source>
        <dbReference type="EMBL" id="KAG0652530.1"/>
    </source>
</evidence>
<accession>A0A9P7B0U4</accession>
<feature type="compositionally biased region" description="Basic residues" evidence="2">
    <location>
        <begin position="735"/>
        <end position="749"/>
    </location>
</feature>
<dbReference type="SUPFAM" id="SSF54495">
    <property type="entry name" value="UBC-like"/>
    <property type="match status" value="1"/>
</dbReference>
<keyword evidence="1" id="KW-0833">Ubl conjugation pathway</keyword>
<dbReference type="InterPro" id="IPR050113">
    <property type="entry name" value="Ub_conjugating_enzyme"/>
</dbReference>
<evidence type="ECO:0000256" key="2">
    <source>
        <dbReference type="SAM" id="MobiDB-lite"/>
    </source>
</evidence>
<evidence type="ECO:0000256" key="1">
    <source>
        <dbReference type="ARBA" id="ARBA00022786"/>
    </source>
</evidence>
<reference evidence="4" key="1">
    <citation type="submission" date="2019-07" db="EMBL/GenBank/DDBJ databases">
        <title>Hyphodiscus hymeniophilus genome sequencing and assembly.</title>
        <authorList>
            <person name="Kramer G."/>
            <person name="Nodwell J."/>
        </authorList>
    </citation>
    <scope>NUCLEOTIDE SEQUENCE</scope>
    <source>
        <strain evidence="4">ATCC 34498</strain>
    </source>
</reference>
<proteinExistence type="predicted"/>
<dbReference type="PANTHER" id="PTHR24067">
    <property type="entry name" value="UBIQUITIN-CONJUGATING ENZYME E2"/>
    <property type="match status" value="1"/>
</dbReference>
<sequence>MANTLRQRLLRDIAEIQTKPYPNIALHPHDHDLNNACLILTVEGYGSMHLTVEFPQDYPLSPPKIGMNSNIKHPNVYGSYICSSILNTTEGYTSAYTLKGIAIQLLSFFSSDKIEQQGGRHFISLDTYKSNQKHVHDAYKCLECQFGLSSFTTEALKTSGSMIADPEDAALTRASRLETLPGITLLSTAREQQEGTKCRLATVVSPTRELKPTTQMSSHAISQASMSARSLSTIDRTPAGQGPILGRTARRRKGKQNREARARSAELATFTPAESSLLSVVPMDVDHKEPAMSRNIVDMKLPSEVILLICNQLDTEDLLLFAGAWGRIPHIMSTFDILRTRELQCFCLKQDWLTLKLGIGVHVDGRSKSLESEFDLLSETGFYTHRIRRSTQGRPFEYWLPLPISNGHWRKVAGDVPRVMARLAASANIPNPSPFSVLCAFMNGIVVKLNQASESQSATPRYPYSRRESIASSLNHASEKAIESYFHLFHLLLCLAIESPTIVTSANATISSFVSGRVTKTDCPSLGHLLVAALISEVDVTETVIKLIIKEAVTRNVVWMLKGNPELAYLEPSAVSEYRLHHTFQASKTSYRLLMFLDLFRKTAVGNPRKPLIQLRDEAFERHGAPPRGSAKGLADAIKQIHAVNRFPDFFSKMGITDLPTKEQFNRYLQDRIQDSADKGYSCMAVSQGEAFTLRQAKEPDVAVKQGLVVSFCDEGVVNGRSFFPDTRASQAGNHRGRGGRSGRRGRGG</sequence>
<comment type="caution">
    <text evidence="4">The sequence shown here is derived from an EMBL/GenBank/DDBJ whole genome shotgun (WGS) entry which is preliminary data.</text>
</comment>
<keyword evidence="5" id="KW-1185">Reference proteome</keyword>
<name>A0A9P7B0U4_9HELO</name>
<dbReference type="AlphaFoldDB" id="A0A9P7B0U4"/>
<dbReference type="CDD" id="cd00195">
    <property type="entry name" value="UBCc_UEV"/>
    <property type="match status" value="1"/>
</dbReference>
<dbReference type="EMBL" id="VNKQ01000002">
    <property type="protein sequence ID" value="KAG0652530.1"/>
    <property type="molecule type" value="Genomic_DNA"/>
</dbReference>
<organism evidence="4 5">
    <name type="scientific">Hyphodiscus hymeniophilus</name>
    <dbReference type="NCBI Taxonomy" id="353542"/>
    <lineage>
        <taxon>Eukaryota</taxon>
        <taxon>Fungi</taxon>
        <taxon>Dikarya</taxon>
        <taxon>Ascomycota</taxon>
        <taxon>Pezizomycotina</taxon>
        <taxon>Leotiomycetes</taxon>
        <taxon>Helotiales</taxon>
        <taxon>Hyphodiscaceae</taxon>
        <taxon>Hyphodiscus</taxon>
    </lineage>
</organism>
<gene>
    <name evidence="4" type="ORF">D0Z07_0617</name>
</gene>
<feature type="region of interest" description="Disordered" evidence="2">
    <location>
        <begin position="724"/>
        <end position="749"/>
    </location>
</feature>
<dbReference type="SMART" id="SM00212">
    <property type="entry name" value="UBCc"/>
    <property type="match status" value="1"/>
</dbReference>
<evidence type="ECO:0000313" key="5">
    <source>
        <dbReference type="Proteomes" id="UP000785200"/>
    </source>
</evidence>
<dbReference type="Pfam" id="PF00179">
    <property type="entry name" value="UQ_con"/>
    <property type="match status" value="1"/>
</dbReference>